<reference evidence="1 2" key="1">
    <citation type="submission" date="2016-03" db="EMBL/GenBank/DDBJ databases">
        <title>Culture-independent genomics supports pathogen discovery for uncultivable bacteria within the genus Chlamydia.</title>
        <authorList>
            <person name="Taylor-Brown A."/>
            <person name="Bachmann N.L."/>
            <person name="Borel N."/>
            <person name="Polkinghorne A."/>
        </authorList>
    </citation>
    <scope>NUCLEOTIDE SEQUENCE [LARGE SCALE GENOMIC DNA]</scope>
    <source>
        <strain evidence="1 2">2742-308</strain>
    </source>
</reference>
<protein>
    <submittedName>
        <fullName evidence="1">Uncharacterized protein</fullName>
    </submittedName>
</protein>
<dbReference type="Proteomes" id="UP000078162">
    <property type="component" value="Chromosome"/>
</dbReference>
<dbReference type="InterPro" id="IPR056408">
    <property type="entry name" value="CT021-like"/>
</dbReference>
<gene>
    <name evidence="1" type="ORF">Cs308_0726</name>
</gene>
<dbReference type="STRING" id="1806891.Cs308_0726"/>
<proteinExistence type="predicted"/>
<dbReference type="PATRIC" id="fig|1806891.3.peg.718"/>
<sequence>MKKQGKILFLFLGLLLTTPLSVYSSQPMSTRTIKQNIFLAKPGDYTVLSRGTQRIFLLVKSMTPDAVWLEILDFPCLTYRDRTLTQKTSWKIAIHQLNSSSKIFVFLLHSQYIKMFALNMETHTLVPLTSFEEAPLFSKILQLSLLPAPKELIKIQGKNQTPWSPKVSIEGTPQVSVATEMWHGLWPNDLSPLSGTDVLMYFTFPEISVFPLWASIQTPKGPVTLRTIDVGHEATSPYTYSYPQIPLP</sequence>
<organism evidence="1 2">
    <name type="scientific">Candidatus Chlamydia sanziniae</name>
    <dbReference type="NCBI Taxonomy" id="1806891"/>
    <lineage>
        <taxon>Bacteria</taxon>
        <taxon>Pseudomonadati</taxon>
        <taxon>Chlamydiota</taxon>
        <taxon>Chlamydiia</taxon>
        <taxon>Chlamydiales</taxon>
        <taxon>Chlamydiaceae</taxon>
        <taxon>Chlamydia/Chlamydophila group</taxon>
        <taxon>Chlamydia</taxon>
    </lineage>
</organism>
<dbReference type="Pfam" id="PF24683">
    <property type="entry name" value="CT021"/>
    <property type="match status" value="1"/>
</dbReference>
<keyword evidence="2" id="KW-1185">Reference proteome</keyword>
<evidence type="ECO:0000313" key="1">
    <source>
        <dbReference type="EMBL" id="ANH78896.1"/>
    </source>
</evidence>
<evidence type="ECO:0000313" key="2">
    <source>
        <dbReference type="Proteomes" id="UP000078162"/>
    </source>
</evidence>
<dbReference type="AlphaFoldDB" id="A0A1A9HY95"/>
<name>A0A1A9HY95_9CHLA</name>
<dbReference type="OrthoDB" id="19091at2"/>
<dbReference type="EMBL" id="CP014639">
    <property type="protein sequence ID" value="ANH78896.1"/>
    <property type="molecule type" value="Genomic_DNA"/>
</dbReference>
<dbReference type="KEGG" id="csaz:Cs308_0726"/>
<accession>A0A1A9HY95</accession>